<feature type="domain" description="Polymerase/histidinol phosphatase N-terminal" evidence="1">
    <location>
        <begin position="3"/>
        <end position="67"/>
    </location>
</feature>
<name>A0ABX3IH97_9BACT</name>
<accession>A0ABX3IH97</accession>
<dbReference type="Pfam" id="PF13263">
    <property type="entry name" value="PHP_C"/>
    <property type="match status" value="1"/>
</dbReference>
<dbReference type="Proteomes" id="UP000242616">
    <property type="component" value="Unassembled WGS sequence"/>
</dbReference>
<dbReference type="PANTHER" id="PTHR42924:SF3">
    <property type="entry name" value="POLYMERASE_HISTIDINOL PHOSPHATASE N-TERMINAL DOMAIN-CONTAINING PROTEIN"/>
    <property type="match status" value="1"/>
</dbReference>
<dbReference type="InterPro" id="IPR052018">
    <property type="entry name" value="PHP_domain"/>
</dbReference>
<evidence type="ECO:0000259" key="1">
    <source>
        <dbReference type="SMART" id="SM00481"/>
    </source>
</evidence>
<comment type="caution">
    <text evidence="2">The sequence shown here is derived from an EMBL/GenBank/DDBJ whole genome shotgun (WGS) entry which is preliminary data.</text>
</comment>
<dbReference type="InterPro" id="IPR003141">
    <property type="entry name" value="Pol/His_phosphatase_N"/>
</dbReference>
<reference evidence="2 3" key="1">
    <citation type="submission" date="2015-06" db="EMBL/GenBank/DDBJ databases">
        <title>Genome sequencing of Thermotogales isolates from hydrothermal vents.</title>
        <authorList>
            <person name="Haverkamp T.H."/>
            <person name="Kublanov I.V."/>
            <person name="Nesbo C.L."/>
        </authorList>
    </citation>
    <scope>NUCLEOTIDE SEQUENCE [LARGE SCALE GENOMIC DNA]</scope>
    <source>
        <strain evidence="3">ik275mar</strain>
    </source>
</reference>
<keyword evidence="3" id="KW-1185">Reference proteome</keyword>
<evidence type="ECO:0000313" key="2">
    <source>
        <dbReference type="EMBL" id="ONN27198.1"/>
    </source>
</evidence>
<proteinExistence type="predicted"/>
<dbReference type="Gene3D" id="3.20.20.140">
    <property type="entry name" value="Metal-dependent hydrolases"/>
    <property type="match status" value="1"/>
</dbReference>
<dbReference type="InterPro" id="IPR016195">
    <property type="entry name" value="Pol/histidinol_Pase-like"/>
</dbReference>
<gene>
    <name evidence="2" type="ORF">XJ44_05285</name>
</gene>
<dbReference type="EMBL" id="LBFC01000018">
    <property type="protein sequence ID" value="ONN27198.1"/>
    <property type="molecule type" value="Genomic_DNA"/>
</dbReference>
<protein>
    <submittedName>
        <fullName evidence="2">Phosphotransferase</fullName>
    </submittedName>
</protein>
<dbReference type="SUPFAM" id="SSF89550">
    <property type="entry name" value="PHP domain-like"/>
    <property type="match status" value="1"/>
</dbReference>
<evidence type="ECO:0000313" key="3">
    <source>
        <dbReference type="Proteomes" id="UP000242616"/>
    </source>
</evidence>
<organism evidence="2 3">
    <name type="scientific">Thermosipho affectus</name>
    <dbReference type="NCBI Taxonomy" id="660294"/>
    <lineage>
        <taxon>Bacteria</taxon>
        <taxon>Thermotogati</taxon>
        <taxon>Thermotogota</taxon>
        <taxon>Thermotogae</taxon>
        <taxon>Thermotogales</taxon>
        <taxon>Fervidobacteriaceae</taxon>
        <taxon>Thermosipho</taxon>
    </lineage>
</organism>
<dbReference type="SMART" id="SM00481">
    <property type="entry name" value="POLIIIAc"/>
    <property type="match status" value="1"/>
</dbReference>
<dbReference type="PANTHER" id="PTHR42924">
    <property type="entry name" value="EXONUCLEASE"/>
    <property type="match status" value="1"/>
</dbReference>
<sequence length="232" mass="26150">MKCDLHIHTCLSPCADITMVPGEVLKRAPDVVAICDHNIGGNVKSFRDVFQRCGKLVVPGIEVQTIEDVHILGYFFDILSLETFSLIVKKHLPKVNYDPERFGYQLYVNEKDEFTGVEETPLGFPTDLSLEKVISLILKFEGIPVYAHIGRKFGILYQLGVFPRLSVNICEVTNKEELDIARKNGFVAISSSDAHFLEQIGERYSIIDCEIKTVKSVLLSIVEGKVKTIWDF</sequence>
<dbReference type="RefSeq" id="WP_143608997.1">
    <property type="nucleotide sequence ID" value="NZ_LBFC01000018.1"/>
</dbReference>
<dbReference type="CDD" id="cd07432">
    <property type="entry name" value="PHP_HisPPase"/>
    <property type="match status" value="1"/>
</dbReference>